<gene>
    <name evidence="1" type="ORF">METZ01_LOCUS447910</name>
</gene>
<evidence type="ECO:0000313" key="1">
    <source>
        <dbReference type="EMBL" id="SVD95056.1"/>
    </source>
</evidence>
<dbReference type="AlphaFoldDB" id="A0A382ZHM2"/>
<name>A0A382ZHM2_9ZZZZ</name>
<reference evidence="1" key="1">
    <citation type="submission" date="2018-05" db="EMBL/GenBank/DDBJ databases">
        <authorList>
            <person name="Lanie J.A."/>
            <person name="Ng W.-L."/>
            <person name="Kazmierczak K.M."/>
            <person name="Andrzejewski T.M."/>
            <person name="Davidsen T.M."/>
            <person name="Wayne K.J."/>
            <person name="Tettelin H."/>
            <person name="Glass J.I."/>
            <person name="Rusch D."/>
            <person name="Podicherti R."/>
            <person name="Tsui H.-C.T."/>
            <person name="Winkler M.E."/>
        </authorList>
    </citation>
    <scope>NUCLEOTIDE SEQUENCE</scope>
</reference>
<accession>A0A382ZHM2</accession>
<dbReference type="EMBL" id="UINC01184028">
    <property type="protein sequence ID" value="SVD95056.1"/>
    <property type="molecule type" value="Genomic_DNA"/>
</dbReference>
<sequence>MKIERGVRFVKRQAEKTIAEKNLSVKHLNNLGGKWIELIIC</sequence>
<proteinExistence type="predicted"/>
<organism evidence="1">
    <name type="scientific">marine metagenome</name>
    <dbReference type="NCBI Taxonomy" id="408172"/>
    <lineage>
        <taxon>unclassified sequences</taxon>
        <taxon>metagenomes</taxon>
        <taxon>ecological metagenomes</taxon>
    </lineage>
</organism>
<protein>
    <submittedName>
        <fullName evidence="1">Uncharacterized protein</fullName>
    </submittedName>
</protein>